<evidence type="ECO:0000256" key="1">
    <source>
        <dbReference type="SAM" id="MobiDB-lite"/>
    </source>
</evidence>
<protein>
    <submittedName>
        <fullName evidence="2">Uncharacterized protein</fullName>
    </submittedName>
</protein>
<dbReference type="Proteomes" id="UP000027138">
    <property type="component" value="Unassembled WGS sequence"/>
</dbReference>
<accession>A0A067K497</accession>
<keyword evidence="3" id="KW-1185">Reference proteome</keyword>
<evidence type="ECO:0000313" key="3">
    <source>
        <dbReference type="Proteomes" id="UP000027138"/>
    </source>
</evidence>
<reference evidence="2 3" key="1">
    <citation type="journal article" date="2014" name="PLoS ONE">
        <title>Global Analysis of Gene Expression Profiles in Physic Nut (Jatropha curcas L.) Seedlings Exposed to Salt Stress.</title>
        <authorList>
            <person name="Zhang L."/>
            <person name="Zhang C."/>
            <person name="Wu P."/>
            <person name="Chen Y."/>
            <person name="Li M."/>
            <person name="Jiang H."/>
            <person name="Wu G."/>
        </authorList>
    </citation>
    <scope>NUCLEOTIDE SEQUENCE [LARGE SCALE GENOMIC DNA]</scope>
    <source>
        <strain evidence="3">cv. GZQX0401</strain>
        <tissue evidence="2">Young leaves</tissue>
    </source>
</reference>
<organism evidence="2 3">
    <name type="scientific">Jatropha curcas</name>
    <name type="common">Barbados nut</name>
    <dbReference type="NCBI Taxonomy" id="180498"/>
    <lineage>
        <taxon>Eukaryota</taxon>
        <taxon>Viridiplantae</taxon>
        <taxon>Streptophyta</taxon>
        <taxon>Embryophyta</taxon>
        <taxon>Tracheophyta</taxon>
        <taxon>Spermatophyta</taxon>
        <taxon>Magnoliopsida</taxon>
        <taxon>eudicotyledons</taxon>
        <taxon>Gunneridae</taxon>
        <taxon>Pentapetalae</taxon>
        <taxon>rosids</taxon>
        <taxon>fabids</taxon>
        <taxon>Malpighiales</taxon>
        <taxon>Euphorbiaceae</taxon>
        <taxon>Crotonoideae</taxon>
        <taxon>Jatropheae</taxon>
        <taxon>Jatropha</taxon>
    </lineage>
</organism>
<evidence type="ECO:0000313" key="2">
    <source>
        <dbReference type="EMBL" id="KDP29863.1"/>
    </source>
</evidence>
<feature type="region of interest" description="Disordered" evidence="1">
    <location>
        <begin position="1"/>
        <end position="38"/>
    </location>
</feature>
<name>A0A067K497_JATCU</name>
<dbReference type="AlphaFoldDB" id="A0A067K497"/>
<dbReference type="EMBL" id="KK914726">
    <property type="protein sequence ID" value="KDP29863.1"/>
    <property type="molecule type" value="Genomic_DNA"/>
</dbReference>
<proteinExistence type="predicted"/>
<feature type="compositionally biased region" description="Basic and acidic residues" evidence="1">
    <location>
        <begin position="7"/>
        <end position="19"/>
    </location>
</feature>
<sequence length="114" mass="13104">MLRGQNRWRENSRVKERSRPVPSLNARTSGNGVDHRKTSSRDIARISVTFFLVSGFYLPNQDHRRVPIVAKMKLECFIAGFHGRWPKNERGQGRGTEKERGRIRILVAADATVF</sequence>
<gene>
    <name evidence="2" type="ORF">JCGZ_18438</name>
</gene>